<proteinExistence type="predicted"/>
<keyword evidence="2" id="KW-1185">Reference proteome</keyword>
<evidence type="ECO:0000313" key="2">
    <source>
        <dbReference type="Proteomes" id="UP001642720"/>
    </source>
</evidence>
<dbReference type="RefSeq" id="XP_073556349.1">
    <property type="nucleotide sequence ID" value="XM_073705369.1"/>
</dbReference>
<accession>A0ABY2GZ31</accession>
<reference evidence="1 2" key="1">
    <citation type="submission" date="2018-01" db="EMBL/GenBank/DDBJ databases">
        <title>Genome characterization of the sugarcane-associated fungus Trichoderma ghanense CCMA-1212 and their application in lignocelulose bioconversion.</title>
        <authorList>
            <person name="Steindorff A.S."/>
            <person name="Mendes T.D."/>
            <person name="Vilela E.S.D."/>
            <person name="Rodrigues D.S."/>
            <person name="Formighieri E.F."/>
            <person name="Melo I.S."/>
            <person name="Favaro L.C.L."/>
        </authorList>
    </citation>
    <scope>NUCLEOTIDE SEQUENCE [LARGE SCALE GENOMIC DNA]</scope>
    <source>
        <strain evidence="1 2">CCMA-1212</strain>
    </source>
</reference>
<sequence>MEDTVDDENAADYDDTCTLGMMQPGMPEYSQYLKRYDGWRPEFRVDFAGGPGGFARGWPSKGGSHALSHCFGVELGRR</sequence>
<dbReference type="Proteomes" id="UP001642720">
    <property type="component" value="Unassembled WGS sequence"/>
</dbReference>
<comment type="caution">
    <text evidence="1">The sequence shown here is derived from an EMBL/GenBank/DDBJ whole genome shotgun (WGS) entry which is preliminary data.</text>
</comment>
<gene>
    <name evidence="1" type="ORF">CCMA1212_008228</name>
</gene>
<organism evidence="1 2">
    <name type="scientific">Trichoderma ghanense</name>
    <dbReference type="NCBI Taxonomy" id="65468"/>
    <lineage>
        <taxon>Eukaryota</taxon>
        <taxon>Fungi</taxon>
        <taxon>Dikarya</taxon>
        <taxon>Ascomycota</taxon>
        <taxon>Pezizomycotina</taxon>
        <taxon>Sordariomycetes</taxon>
        <taxon>Hypocreomycetidae</taxon>
        <taxon>Hypocreales</taxon>
        <taxon>Hypocreaceae</taxon>
        <taxon>Trichoderma</taxon>
    </lineage>
</organism>
<dbReference type="EMBL" id="PPTA01000012">
    <property type="protein sequence ID" value="TFB00148.1"/>
    <property type="molecule type" value="Genomic_DNA"/>
</dbReference>
<dbReference type="GeneID" id="300579819"/>
<evidence type="ECO:0000313" key="1">
    <source>
        <dbReference type="EMBL" id="TFB00148.1"/>
    </source>
</evidence>
<protein>
    <submittedName>
        <fullName evidence="1">Uncharacterized protein</fullName>
    </submittedName>
</protein>
<name>A0ABY2GZ31_9HYPO</name>